<accession>A0ABN8DEF5</accession>
<evidence type="ECO:0000256" key="1">
    <source>
        <dbReference type="ARBA" id="ARBA00004340"/>
    </source>
</evidence>
<dbReference type="InterPro" id="IPR045379">
    <property type="entry name" value="Crinkler_N"/>
</dbReference>
<dbReference type="EMBL" id="CAKLCB010000393">
    <property type="protein sequence ID" value="CAH0522639.1"/>
    <property type="molecule type" value="Genomic_DNA"/>
</dbReference>
<evidence type="ECO:0000256" key="2">
    <source>
        <dbReference type="ARBA" id="ARBA00004613"/>
    </source>
</evidence>
<gene>
    <name evidence="5" type="ORF">PBS001_LOCUS9064</name>
</gene>
<feature type="domain" description="Crinkler effector protein N-terminal" evidence="4">
    <location>
        <begin position="19"/>
        <end position="99"/>
    </location>
</feature>
<evidence type="ECO:0000313" key="5">
    <source>
        <dbReference type="EMBL" id="CAH0522639.1"/>
    </source>
</evidence>
<organism evidence="5 6">
    <name type="scientific">Peronospora belbahrii</name>
    <dbReference type="NCBI Taxonomy" id="622444"/>
    <lineage>
        <taxon>Eukaryota</taxon>
        <taxon>Sar</taxon>
        <taxon>Stramenopiles</taxon>
        <taxon>Oomycota</taxon>
        <taxon>Peronosporomycetes</taxon>
        <taxon>Peronosporales</taxon>
        <taxon>Peronosporaceae</taxon>
        <taxon>Peronospora</taxon>
    </lineage>
</organism>
<reference evidence="5 6" key="1">
    <citation type="submission" date="2021-11" db="EMBL/GenBank/DDBJ databases">
        <authorList>
            <person name="Islam A."/>
            <person name="Islam S."/>
            <person name="Flora M.S."/>
            <person name="Rahman M."/>
            <person name="Ziaur R.M."/>
            <person name="Epstein J.H."/>
            <person name="Hassan M."/>
            <person name="Klassen M."/>
            <person name="Woodard K."/>
            <person name="Webb A."/>
            <person name="Webby R.J."/>
            <person name="El Zowalaty M.E."/>
        </authorList>
    </citation>
    <scope>NUCLEOTIDE SEQUENCE [LARGE SCALE GENOMIC DNA]</scope>
    <source>
        <strain evidence="5">Pbs1</strain>
    </source>
</reference>
<dbReference type="Proteomes" id="UP001158986">
    <property type="component" value="Unassembled WGS sequence"/>
</dbReference>
<keyword evidence="6" id="KW-1185">Reference proteome</keyword>
<dbReference type="Pfam" id="PF20147">
    <property type="entry name" value="Crinkler"/>
    <property type="match status" value="1"/>
</dbReference>
<comment type="subcellular location">
    <subcellularLocation>
        <location evidence="1">Host cell</location>
    </subcellularLocation>
    <subcellularLocation>
        <location evidence="2">Secreted</location>
    </subcellularLocation>
</comment>
<proteinExistence type="predicted"/>
<comment type="caution">
    <text evidence="5">The sequence shown here is derived from an EMBL/GenBank/DDBJ whole genome shotgun (WGS) entry which is preliminary data.</text>
</comment>
<protein>
    <recommendedName>
        <fullName evidence="4">Crinkler effector protein N-terminal domain-containing protein</fullName>
    </recommendedName>
</protein>
<keyword evidence="3" id="KW-0964">Secreted</keyword>
<evidence type="ECO:0000259" key="4">
    <source>
        <dbReference type="Pfam" id="PF20147"/>
    </source>
</evidence>
<name>A0ABN8DEF5_9STRA</name>
<evidence type="ECO:0000256" key="3">
    <source>
        <dbReference type="ARBA" id="ARBA00022525"/>
    </source>
</evidence>
<sequence>MVKLLFCGRLKKGDFFRLKNPNDLKDVEARRLQLFLAKKDAGVWLSSRSEDVTKLKRGQKTALIELLTGQDQELQGEDPLQDLLNGCDPLLYRQVHVLVIVPQLKMDWK</sequence>
<evidence type="ECO:0000313" key="6">
    <source>
        <dbReference type="Proteomes" id="UP001158986"/>
    </source>
</evidence>